<comment type="subcellular location">
    <subcellularLocation>
        <location evidence="2">Cytoplasm</location>
    </subcellularLocation>
</comment>
<dbReference type="Pfam" id="PF08245">
    <property type="entry name" value="Mur_ligase_M"/>
    <property type="match status" value="1"/>
</dbReference>
<feature type="domain" description="Mur ligase central" evidence="4">
    <location>
        <begin position="52"/>
        <end position="235"/>
    </location>
</feature>
<evidence type="ECO:0000256" key="2">
    <source>
        <dbReference type="RuleBase" id="RU004135"/>
    </source>
</evidence>
<keyword evidence="2" id="KW-0961">Cell wall biogenesis/degradation</keyword>
<keyword evidence="2" id="KW-0573">Peptidoglycan synthesis</keyword>
<gene>
    <name evidence="5" type="ORF">COY29_04900</name>
</gene>
<dbReference type="GO" id="GO:0008360">
    <property type="term" value="P:regulation of cell shape"/>
    <property type="evidence" value="ECO:0007669"/>
    <property type="project" value="UniProtKB-KW"/>
</dbReference>
<dbReference type="EMBL" id="PFNO01000161">
    <property type="protein sequence ID" value="PIZ47670.1"/>
    <property type="molecule type" value="Genomic_DNA"/>
</dbReference>
<dbReference type="Proteomes" id="UP000229753">
    <property type="component" value="Unassembled WGS sequence"/>
</dbReference>
<dbReference type="SUPFAM" id="SSF53244">
    <property type="entry name" value="MurD-like peptide ligases, peptide-binding domain"/>
    <property type="match status" value="1"/>
</dbReference>
<feature type="domain" description="Mur ligase C-terminal" evidence="3">
    <location>
        <begin position="258"/>
        <end position="350"/>
    </location>
</feature>
<dbReference type="PANTHER" id="PTHR23135:SF4">
    <property type="entry name" value="UDP-N-ACETYLMURAMOYL-L-ALANYL-D-GLUTAMATE--2,6-DIAMINOPIMELATE LIGASE MURE HOMOLOG, CHLOROPLASTIC"/>
    <property type="match status" value="1"/>
</dbReference>
<comment type="similarity">
    <text evidence="1">Belongs to the MurCDEF family. MurE subfamily.</text>
</comment>
<dbReference type="GO" id="GO:0016881">
    <property type="term" value="F:acid-amino acid ligase activity"/>
    <property type="evidence" value="ECO:0007669"/>
    <property type="project" value="InterPro"/>
</dbReference>
<keyword evidence="2" id="KW-0133">Cell shape</keyword>
<dbReference type="NCBIfam" id="TIGR01085">
    <property type="entry name" value="murE"/>
    <property type="match status" value="1"/>
</dbReference>
<evidence type="ECO:0000313" key="5">
    <source>
        <dbReference type="EMBL" id="PIZ47670.1"/>
    </source>
</evidence>
<dbReference type="GO" id="GO:0005737">
    <property type="term" value="C:cytoplasm"/>
    <property type="evidence" value="ECO:0007669"/>
    <property type="project" value="UniProtKB-SubCell"/>
</dbReference>
<dbReference type="AlphaFoldDB" id="A0A2M7TL44"/>
<feature type="non-terminal residue" evidence="5">
    <location>
        <position position="366"/>
    </location>
</feature>
<reference evidence="6" key="1">
    <citation type="submission" date="2017-09" db="EMBL/GenBank/DDBJ databases">
        <title>Depth-based differentiation of microbial function through sediment-hosted aquifers and enrichment of novel symbionts in the deep terrestrial subsurface.</title>
        <authorList>
            <person name="Probst A.J."/>
            <person name="Ladd B."/>
            <person name="Jarett J.K."/>
            <person name="Geller-Mcgrath D.E."/>
            <person name="Sieber C.M.K."/>
            <person name="Emerson J.B."/>
            <person name="Anantharaman K."/>
            <person name="Thomas B.C."/>
            <person name="Malmstrom R."/>
            <person name="Stieglmeier M."/>
            <person name="Klingl A."/>
            <person name="Woyke T."/>
            <person name="Ryan C.M."/>
            <person name="Banfield J.F."/>
        </authorList>
    </citation>
    <scope>NUCLEOTIDE SEQUENCE [LARGE SCALE GENOMIC DNA]</scope>
</reference>
<keyword evidence="2" id="KW-0131">Cell cycle</keyword>
<dbReference type="InterPro" id="IPR013221">
    <property type="entry name" value="Mur_ligase_cen"/>
</dbReference>
<dbReference type="Gene3D" id="3.90.190.20">
    <property type="entry name" value="Mur ligase, C-terminal domain"/>
    <property type="match status" value="1"/>
</dbReference>
<evidence type="ECO:0000313" key="6">
    <source>
        <dbReference type="Proteomes" id="UP000229753"/>
    </source>
</evidence>
<dbReference type="Pfam" id="PF02875">
    <property type="entry name" value="Mur_ligase_C"/>
    <property type="match status" value="1"/>
</dbReference>
<dbReference type="InterPro" id="IPR036565">
    <property type="entry name" value="Mur-like_cat_sf"/>
</dbReference>
<dbReference type="GO" id="GO:0005524">
    <property type="term" value="F:ATP binding"/>
    <property type="evidence" value="ECO:0007669"/>
    <property type="project" value="InterPro"/>
</dbReference>
<dbReference type="GO" id="GO:0009252">
    <property type="term" value="P:peptidoglycan biosynthetic process"/>
    <property type="evidence" value="ECO:0007669"/>
    <property type="project" value="UniProtKB-UniPathway"/>
</dbReference>
<dbReference type="PANTHER" id="PTHR23135">
    <property type="entry name" value="MUR LIGASE FAMILY MEMBER"/>
    <property type="match status" value="1"/>
</dbReference>
<evidence type="ECO:0000259" key="4">
    <source>
        <dbReference type="Pfam" id="PF08245"/>
    </source>
</evidence>
<evidence type="ECO:0000259" key="3">
    <source>
        <dbReference type="Pfam" id="PF02875"/>
    </source>
</evidence>
<sequence>MLWSKFRQSYLGEKTRALFPDLMVNQFKHLPLAILAVLWFRHPARRLKVIGVTGTDGKTTTATLIDDILVHWGKKAALISTVAAKIGQKEIDTGFHVTSPDAWKLQRLLRETVNQGFEYVVLEATSHGLVQNRFFGCHFKMGIVTNITHEHLDYHKTYADYLKAKAKLFDQVEAGVLNRDDQSFAFLKQKLKEKKIKIISYALKNKADFTPRNFPFKTPLLGDYNQYNCLAAAAATSFLGAPKNVIKEALADFPGVKGRLEEIKNRFGFRVFIDFASTANSLKNVLIALRKIVPAKGRLIAVFGSAGLRDVQKRGLMGEMAAKYADLMVLTAEDPRTEDVNQIIEQIAQGALKEGAQEGKTLFRVA</sequence>
<protein>
    <submittedName>
        <fullName evidence="5">UDP-N-acetylmuramoyl-L-alanyl-D-glutamate--2, 6-diaminopimelate ligase</fullName>
    </submittedName>
</protein>
<name>A0A2M7TL44_9BACT</name>
<dbReference type="SUPFAM" id="SSF53623">
    <property type="entry name" value="MurD-like peptide ligases, catalytic domain"/>
    <property type="match status" value="1"/>
</dbReference>
<accession>A0A2M7TL44</accession>
<dbReference type="InterPro" id="IPR005761">
    <property type="entry name" value="UDP-N-AcMur-Glu-dNH2Pim_ligase"/>
</dbReference>
<comment type="pathway">
    <text evidence="2">Cell wall biogenesis; peptidoglycan biosynthesis.</text>
</comment>
<comment type="caution">
    <text evidence="5">The sequence shown here is derived from an EMBL/GenBank/DDBJ whole genome shotgun (WGS) entry which is preliminary data.</text>
</comment>
<dbReference type="Gene3D" id="3.40.1190.10">
    <property type="entry name" value="Mur-like, catalytic domain"/>
    <property type="match status" value="1"/>
</dbReference>
<dbReference type="InterPro" id="IPR036615">
    <property type="entry name" value="Mur_ligase_C_dom_sf"/>
</dbReference>
<keyword evidence="5" id="KW-0436">Ligase</keyword>
<dbReference type="InterPro" id="IPR004101">
    <property type="entry name" value="Mur_ligase_C"/>
</dbReference>
<dbReference type="GO" id="GO:0071555">
    <property type="term" value="P:cell wall organization"/>
    <property type="evidence" value="ECO:0007669"/>
    <property type="project" value="UniProtKB-KW"/>
</dbReference>
<dbReference type="UniPathway" id="UPA00219"/>
<evidence type="ECO:0000256" key="1">
    <source>
        <dbReference type="ARBA" id="ARBA00005898"/>
    </source>
</evidence>
<organism evidence="5 6">
    <name type="scientific">Candidatus Woesebacteria bacterium CG_4_10_14_0_2_um_filter_39_14</name>
    <dbReference type="NCBI Taxonomy" id="1975054"/>
    <lineage>
        <taxon>Bacteria</taxon>
        <taxon>Candidatus Woeseibacteriota</taxon>
    </lineage>
</organism>
<keyword evidence="2" id="KW-0132">Cell division</keyword>
<dbReference type="GO" id="GO:0051301">
    <property type="term" value="P:cell division"/>
    <property type="evidence" value="ECO:0007669"/>
    <property type="project" value="UniProtKB-KW"/>
</dbReference>
<proteinExistence type="inferred from homology"/>